<keyword evidence="1" id="KW-0808">Transferase</keyword>
<keyword evidence="2" id="KW-0012">Acyltransferase</keyword>
<dbReference type="PANTHER" id="PTHR23091">
    <property type="entry name" value="N-TERMINAL ACETYLTRANSFERASE"/>
    <property type="match status" value="1"/>
</dbReference>
<evidence type="ECO:0000256" key="2">
    <source>
        <dbReference type="ARBA" id="ARBA00023315"/>
    </source>
</evidence>
<protein>
    <submittedName>
        <fullName evidence="4">GNAT family N-acetyltransferase</fullName>
    </submittedName>
</protein>
<sequence>MIEILSLAHLDQLCSLAESCFPSTSYSPSDYQYYLSFHSCGESDLDASQTNHYYLCIGDTDKNELRGYLLVEVLKFIEGECDIHIYEIGVASSFRKQGIAFNLLTSLFEMFKNKKATVYLEVRSSNLPAINLYKKCNFEQIGIRKYYYENLESAIEFKKELE</sequence>
<dbReference type="SUPFAM" id="SSF55729">
    <property type="entry name" value="Acyl-CoA N-acyltransferases (Nat)"/>
    <property type="match status" value="1"/>
</dbReference>
<dbReference type="InterPro" id="IPR045047">
    <property type="entry name" value="Ard1-like"/>
</dbReference>
<accession>A0A9D9D5D7</accession>
<dbReference type="PANTHER" id="PTHR23091:SF4">
    <property type="entry name" value="N-TERMINAL AMINO-ACID N(ALPHA)-ACETYLTRANSFERASE NATA"/>
    <property type="match status" value="1"/>
</dbReference>
<dbReference type="CDD" id="cd04301">
    <property type="entry name" value="NAT_SF"/>
    <property type="match status" value="1"/>
</dbReference>
<dbReference type="Proteomes" id="UP000823629">
    <property type="component" value="Unassembled WGS sequence"/>
</dbReference>
<evidence type="ECO:0000256" key="1">
    <source>
        <dbReference type="ARBA" id="ARBA00022679"/>
    </source>
</evidence>
<dbReference type="GO" id="GO:0004596">
    <property type="term" value="F:protein-N-terminal amino-acid acetyltransferase activity"/>
    <property type="evidence" value="ECO:0007669"/>
    <property type="project" value="InterPro"/>
</dbReference>
<dbReference type="Gene3D" id="3.40.630.30">
    <property type="match status" value="1"/>
</dbReference>
<reference evidence="4" key="2">
    <citation type="journal article" date="2021" name="PeerJ">
        <title>Extensive microbial diversity within the chicken gut microbiome revealed by metagenomics and culture.</title>
        <authorList>
            <person name="Gilroy R."/>
            <person name="Ravi A."/>
            <person name="Getino M."/>
            <person name="Pursley I."/>
            <person name="Horton D.L."/>
            <person name="Alikhan N.F."/>
            <person name="Baker D."/>
            <person name="Gharbi K."/>
            <person name="Hall N."/>
            <person name="Watson M."/>
            <person name="Adriaenssens E.M."/>
            <person name="Foster-Nyarko E."/>
            <person name="Jarju S."/>
            <person name="Secka A."/>
            <person name="Antonio M."/>
            <person name="Oren A."/>
            <person name="Chaudhuri R.R."/>
            <person name="La Ragione R."/>
            <person name="Hildebrand F."/>
            <person name="Pallen M.J."/>
        </authorList>
    </citation>
    <scope>NUCLEOTIDE SEQUENCE</scope>
    <source>
        <strain evidence="4">1748</strain>
    </source>
</reference>
<name>A0A9D9D5D7_9BACL</name>
<dbReference type="AlphaFoldDB" id="A0A9D9D5D7"/>
<comment type="caution">
    <text evidence="4">The sequence shown here is derived from an EMBL/GenBank/DDBJ whole genome shotgun (WGS) entry which is preliminary data.</text>
</comment>
<organism evidence="4 5">
    <name type="scientific">Candidatus Scatoplasma merdavium</name>
    <dbReference type="NCBI Taxonomy" id="2840932"/>
    <lineage>
        <taxon>Bacteria</taxon>
        <taxon>Bacillati</taxon>
        <taxon>Bacillota</taxon>
        <taxon>Bacilli</taxon>
        <taxon>Bacillales</taxon>
        <taxon>Candidatus Scatoplasma</taxon>
    </lineage>
</organism>
<evidence type="ECO:0000313" key="5">
    <source>
        <dbReference type="Proteomes" id="UP000823629"/>
    </source>
</evidence>
<dbReference type="PROSITE" id="PS51186">
    <property type="entry name" value="GNAT"/>
    <property type="match status" value="1"/>
</dbReference>
<dbReference type="InterPro" id="IPR016181">
    <property type="entry name" value="Acyl_CoA_acyltransferase"/>
</dbReference>
<evidence type="ECO:0000259" key="3">
    <source>
        <dbReference type="PROSITE" id="PS51186"/>
    </source>
</evidence>
<dbReference type="InterPro" id="IPR000182">
    <property type="entry name" value="GNAT_dom"/>
</dbReference>
<evidence type="ECO:0000313" key="4">
    <source>
        <dbReference type="EMBL" id="MBO8414161.1"/>
    </source>
</evidence>
<feature type="domain" description="N-acetyltransferase" evidence="3">
    <location>
        <begin position="1"/>
        <end position="162"/>
    </location>
</feature>
<gene>
    <name evidence="4" type="ORF">IAC78_01590</name>
</gene>
<dbReference type="GO" id="GO:0031415">
    <property type="term" value="C:NatA complex"/>
    <property type="evidence" value="ECO:0007669"/>
    <property type="project" value="InterPro"/>
</dbReference>
<reference evidence="4" key="1">
    <citation type="submission" date="2020-10" db="EMBL/GenBank/DDBJ databases">
        <authorList>
            <person name="Gilroy R."/>
        </authorList>
    </citation>
    <scope>NUCLEOTIDE SEQUENCE</scope>
    <source>
        <strain evidence="4">1748</strain>
    </source>
</reference>
<dbReference type="EMBL" id="JADING010000046">
    <property type="protein sequence ID" value="MBO8414161.1"/>
    <property type="molecule type" value="Genomic_DNA"/>
</dbReference>
<proteinExistence type="predicted"/>
<dbReference type="Pfam" id="PF00583">
    <property type="entry name" value="Acetyltransf_1"/>
    <property type="match status" value="1"/>
</dbReference>